<dbReference type="PANTHER" id="PTHR20661:SF0">
    <property type="entry name" value="PHOSPHATIDYLINOSITOL-GLYCAN BIOSYNTHESIS CLASS W PROTEIN"/>
    <property type="match status" value="1"/>
</dbReference>
<dbReference type="InParanoid" id="A0A316V689"/>
<name>A0A316V689_9BASI</name>
<accession>A0A316V689</accession>
<dbReference type="GO" id="GO:0005783">
    <property type="term" value="C:endoplasmic reticulum"/>
    <property type="evidence" value="ECO:0007669"/>
    <property type="project" value="TreeGrafter"/>
</dbReference>
<keyword evidence="8 10" id="KW-0472">Membrane</keyword>
<feature type="transmembrane region" description="Helical" evidence="10">
    <location>
        <begin position="303"/>
        <end position="321"/>
    </location>
</feature>
<evidence type="ECO:0000256" key="9">
    <source>
        <dbReference type="SAM" id="MobiDB-lite"/>
    </source>
</evidence>
<dbReference type="RefSeq" id="XP_025353399.1">
    <property type="nucleotide sequence ID" value="XM_025499483.1"/>
</dbReference>
<evidence type="ECO:0000313" key="12">
    <source>
        <dbReference type="Proteomes" id="UP000245771"/>
    </source>
</evidence>
<feature type="transmembrane region" description="Helical" evidence="10">
    <location>
        <begin position="598"/>
        <end position="619"/>
    </location>
</feature>
<feature type="compositionally biased region" description="Low complexity" evidence="9">
    <location>
        <begin position="221"/>
        <end position="234"/>
    </location>
</feature>
<dbReference type="GO" id="GO:0072659">
    <property type="term" value="P:protein localization to plasma membrane"/>
    <property type="evidence" value="ECO:0007669"/>
    <property type="project" value="TreeGrafter"/>
</dbReference>
<dbReference type="STRING" id="1280837.A0A316V689"/>
<feature type="transmembrane region" description="Helical" evidence="10">
    <location>
        <begin position="481"/>
        <end position="498"/>
    </location>
</feature>
<evidence type="ECO:0000256" key="6">
    <source>
        <dbReference type="ARBA" id="ARBA00022692"/>
    </source>
</evidence>
<comment type="pathway">
    <text evidence="2">Glycolipid biosynthesis; glycosylphosphatidylinositol-anchor biosynthesis.</text>
</comment>
<gene>
    <name evidence="11" type="ORF">FA14DRAFT_162221</name>
</gene>
<evidence type="ECO:0000256" key="10">
    <source>
        <dbReference type="SAM" id="Phobius"/>
    </source>
</evidence>
<dbReference type="UniPathway" id="UPA00196"/>
<comment type="similarity">
    <text evidence="3">Belongs to the PIGW family.</text>
</comment>
<evidence type="ECO:0000256" key="2">
    <source>
        <dbReference type="ARBA" id="ARBA00004687"/>
    </source>
</evidence>
<protein>
    <recommendedName>
        <fullName evidence="4">GPI-anchored wall transfer protein 1</fullName>
    </recommendedName>
</protein>
<feature type="region of interest" description="Disordered" evidence="9">
    <location>
        <begin position="559"/>
        <end position="580"/>
    </location>
</feature>
<evidence type="ECO:0000256" key="4">
    <source>
        <dbReference type="ARBA" id="ARBA00014495"/>
    </source>
</evidence>
<evidence type="ECO:0000256" key="8">
    <source>
        <dbReference type="ARBA" id="ARBA00023136"/>
    </source>
</evidence>
<dbReference type="AlphaFoldDB" id="A0A316V689"/>
<dbReference type="OrthoDB" id="15270at2759"/>
<feature type="transmembrane region" description="Helical" evidence="10">
    <location>
        <begin position="23"/>
        <end position="43"/>
    </location>
</feature>
<feature type="transmembrane region" description="Helical" evidence="10">
    <location>
        <begin position="265"/>
        <end position="283"/>
    </location>
</feature>
<feature type="transmembrane region" description="Helical" evidence="10">
    <location>
        <begin position="625"/>
        <end position="644"/>
    </location>
</feature>
<feature type="transmembrane region" description="Helical" evidence="10">
    <location>
        <begin position="342"/>
        <end position="359"/>
    </location>
</feature>
<dbReference type="GO" id="GO:0006506">
    <property type="term" value="P:GPI anchor biosynthetic process"/>
    <property type="evidence" value="ECO:0007669"/>
    <property type="project" value="UniProtKB-UniPathway"/>
</dbReference>
<keyword evidence="12" id="KW-1185">Reference proteome</keyword>
<dbReference type="GO" id="GO:0016020">
    <property type="term" value="C:membrane"/>
    <property type="evidence" value="ECO:0007669"/>
    <property type="project" value="UniProtKB-SubCell"/>
</dbReference>
<feature type="region of interest" description="Disordered" evidence="9">
    <location>
        <begin position="123"/>
        <end position="163"/>
    </location>
</feature>
<feature type="compositionally biased region" description="Acidic residues" evidence="9">
    <location>
        <begin position="140"/>
        <end position="149"/>
    </location>
</feature>
<dbReference type="EMBL" id="KZ819605">
    <property type="protein sequence ID" value="PWN33097.1"/>
    <property type="molecule type" value="Genomic_DNA"/>
</dbReference>
<feature type="transmembrane region" description="Helical" evidence="10">
    <location>
        <begin position="400"/>
        <end position="422"/>
    </location>
</feature>
<sequence>MTSYEDYKEAKEAFVSQLQGGSIFQINAVSITALTTYTLWAVLRNRGLTSHIESGKDSRKRKIDDNSSLLSERLQTWSIEFIVLVVPIVLACTVLAEHLILLNGGLAGLSVLILLLHPAKISTEAPNGTQPKSKHWSKESDDEEDEDEERERLSISADQEAKNHTSIVAEPFRVSIDSSAEAAAASAHPPTRFEAPGSSDASRSTTLTPPTTPARNKIVHRSSPSLARSAAPLPGEEHEFASERSATEAIKVGALVPRNQPFLTVYRSHMMLMTIICILAVDFKVFPREFAKCETWGTSLMDLGVGSFVFSLGIISAAPLLRSPSQRFKPMRLQLLRDARKSLPMILLGGIRVIMVKGVDYPEHVSEYGVHWNFFITLALLPFFGTVLRPFAKIARFSTIGLILSVLHQALLSMTSLGFWASSNNISRIGLIAQNKEGLTSLPGYLAIFLLGLDAGHYILPRDPYLAYRRLTASREKEKTDKLAMLLISYSVLWWGAYYLQSFATGGQVSRRLANLPYVLWVVAYNTSFLLAYVAIYMVLLQPLDENAMRQSSSAVKKGKSAIRNGDGGTYNGGSSSPTTEAGLAKTPSLFHALNAQAFTVFLLANLLTGLVNISIQTIFASNSFALFVLLLYLLTCLGIALLFQSQGWKLKI</sequence>
<keyword evidence="7 10" id="KW-1133">Transmembrane helix</keyword>
<dbReference type="FunCoup" id="A0A316V689">
    <property type="interactions" value="94"/>
</dbReference>
<proteinExistence type="inferred from homology"/>
<evidence type="ECO:0000256" key="3">
    <source>
        <dbReference type="ARBA" id="ARBA00007559"/>
    </source>
</evidence>
<feature type="transmembrane region" description="Helical" evidence="10">
    <location>
        <begin position="442"/>
        <end position="460"/>
    </location>
</feature>
<evidence type="ECO:0000313" key="11">
    <source>
        <dbReference type="EMBL" id="PWN33097.1"/>
    </source>
</evidence>
<dbReference type="Pfam" id="PF06423">
    <property type="entry name" value="GWT1"/>
    <property type="match status" value="2"/>
</dbReference>
<keyword evidence="5" id="KW-0337">GPI-anchor biosynthesis</keyword>
<feature type="region of interest" description="Disordered" evidence="9">
    <location>
        <begin position="180"/>
        <end position="242"/>
    </location>
</feature>
<keyword evidence="6 10" id="KW-0812">Transmembrane</keyword>
<feature type="transmembrane region" description="Helical" evidence="10">
    <location>
        <begin position="371"/>
        <end position="388"/>
    </location>
</feature>
<comment type="subcellular location">
    <subcellularLocation>
        <location evidence="1">Membrane</location>
        <topology evidence="1">Multi-pass membrane protein</topology>
    </subcellularLocation>
</comment>
<dbReference type="Proteomes" id="UP000245771">
    <property type="component" value="Unassembled WGS sequence"/>
</dbReference>
<organism evidence="11 12">
    <name type="scientific">Meira miltonrushii</name>
    <dbReference type="NCBI Taxonomy" id="1280837"/>
    <lineage>
        <taxon>Eukaryota</taxon>
        <taxon>Fungi</taxon>
        <taxon>Dikarya</taxon>
        <taxon>Basidiomycota</taxon>
        <taxon>Ustilaginomycotina</taxon>
        <taxon>Exobasidiomycetes</taxon>
        <taxon>Exobasidiales</taxon>
        <taxon>Brachybasidiaceae</taxon>
        <taxon>Meira</taxon>
    </lineage>
</organism>
<dbReference type="GeneID" id="37021264"/>
<reference evidence="11 12" key="1">
    <citation type="journal article" date="2018" name="Mol. Biol. Evol.">
        <title>Broad Genomic Sampling Reveals a Smut Pathogenic Ancestry of the Fungal Clade Ustilaginomycotina.</title>
        <authorList>
            <person name="Kijpornyongpan T."/>
            <person name="Mondo S.J."/>
            <person name="Barry K."/>
            <person name="Sandor L."/>
            <person name="Lee J."/>
            <person name="Lipzen A."/>
            <person name="Pangilinan J."/>
            <person name="LaButti K."/>
            <person name="Hainaut M."/>
            <person name="Henrissat B."/>
            <person name="Grigoriev I.V."/>
            <person name="Spatafora J.W."/>
            <person name="Aime M.C."/>
        </authorList>
    </citation>
    <scope>NUCLEOTIDE SEQUENCE [LARGE SCALE GENOMIC DNA]</scope>
    <source>
        <strain evidence="11 12">MCA 3882</strain>
    </source>
</reference>
<evidence type="ECO:0000256" key="7">
    <source>
        <dbReference type="ARBA" id="ARBA00022989"/>
    </source>
</evidence>
<feature type="transmembrane region" description="Helical" evidence="10">
    <location>
        <begin position="102"/>
        <end position="119"/>
    </location>
</feature>
<dbReference type="InterPro" id="IPR009447">
    <property type="entry name" value="PIGW/GWT1"/>
</dbReference>
<evidence type="ECO:0000256" key="5">
    <source>
        <dbReference type="ARBA" id="ARBA00022502"/>
    </source>
</evidence>
<dbReference type="PANTHER" id="PTHR20661">
    <property type="entry name" value="PHOSPHATIDYLINOSITOL-GLYCAN BIOSYNTHESIS CLASS W PROTEIN"/>
    <property type="match status" value="1"/>
</dbReference>
<dbReference type="GO" id="GO:0032216">
    <property type="term" value="F:glucosaminyl-phosphatidylinositol O-acyltransferase activity"/>
    <property type="evidence" value="ECO:0007669"/>
    <property type="project" value="TreeGrafter"/>
</dbReference>
<feature type="transmembrane region" description="Helical" evidence="10">
    <location>
        <begin position="518"/>
        <end position="540"/>
    </location>
</feature>
<evidence type="ECO:0000256" key="1">
    <source>
        <dbReference type="ARBA" id="ARBA00004141"/>
    </source>
</evidence>